<evidence type="ECO:0000313" key="3">
    <source>
        <dbReference type="Proteomes" id="UP001163046"/>
    </source>
</evidence>
<keyword evidence="3" id="KW-1185">Reference proteome</keyword>
<feature type="coiled-coil region" evidence="1">
    <location>
        <begin position="25"/>
        <end position="87"/>
    </location>
</feature>
<sequence length="102" mass="12245">MGKLKNIFSKRKDLEKELCRRIKVINELEDQILELWENEEELSSRREREIQSSIAAKERYKKASRDRQMLMKEVQLLEIKLKRALEKAARDHAKKNVSSIYD</sequence>
<accession>A0A9X0D8Z1</accession>
<dbReference type="OrthoDB" id="10298179at2759"/>
<evidence type="ECO:0000256" key="1">
    <source>
        <dbReference type="SAM" id="Coils"/>
    </source>
</evidence>
<keyword evidence="1" id="KW-0175">Coiled coil</keyword>
<gene>
    <name evidence="2" type="ORF">OS493_032163</name>
</gene>
<comment type="caution">
    <text evidence="2">The sequence shown here is derived from an EMBL/GenBank/DDBJ whole genome shotgun (WGS) entry which is preliminary data.</text>
</comment>
<name>A0A9X0D8Z1_9CNID</name>
<reference evidence="2" key="1">
    <citation type="submission" date="2023-01" db="EMBL/GenBank/DDBJ databases">
        <title>Genome assembly of the deep-sea coral Lophelia pertusa.</title>
        <authorList>
            <person name="Herrera S."/>
            <person name="Cordes E."/>
        </authorList>
    </citation>
    <scope>NUCLEOTIDE SEQUENCE</scope>
    <source>
        <strain evidence="2">USNM1676648</strain>
        <tissue evidence="2">Polyp</tissue>
    </source>
</reference>
<dbReference type="Proteomes" id="UP001163046">
    <property type="component" value="Unassembled WGS sequence"/>
</dbReference>
<evidence type="ECO:0000313" key="2">
    <source>
        <dbReference type="EMBL" id="KAJ7389309.1"/>
    </source>
</evidence>
<proteinExistence type="predicted"/>
<dbReference type="AlphaFoldDB" id="A0A9X0D8Z1"/>
<dbReference type="EMBL" id="MU825435">
    <property type="protein sequence ID" value="KAJ7389309.1"/>
    <property type="molecule type" value="Genomic_DNA"/>
</dbReference>
<protein>
    <submittedName>
        <fullName evidence="2">Uncharacterized protein</fullName>
    </submittedName>
</protein>
<organism evidence="2 3">
    <name type="scientific">Desmophyllum pertusum</name>
    <dbReference type="NCBI Taxonomy" id="174260"/>
    <lineage>
        <taxon>Eukaryota</taxon>
        <taxon>Metazoa</taxon>
        <taxon>Cnidaria</taxon>
        <taxon>Anthozoa</taxon>
        <taxon>Hexacorallia</taxon>
        <taxon>Scleractinia</taxon>
        <taxon>Caryophylliina</taxon>
        <taxon>Caryophylliidae</taxon>
        <taxon>Desmophyllum</taxon>
    </lineage>
</organism>